<dbReference type="InterPro" id="IPR002298">
    <property type="entry name" value="DNA_polymerase_A"/>
</dbReference>
<dbReference type="EC" id="2.7.7.7" evidence="2"/>
<dbReference type="FunFam" id="1.20.1060.10:FF:000001">
    <property type="entry name" value="DNA polymerase I"/>
    <property type="match status" value="1"/>
</dbReference>
<keyword evidence="9" id="KW-0234">DNA repair</keyword>
<evidence type="ECO:0000256" key="9">
    <source>
        <dbReference type="ARBA" id="ARBA00023204"/>
    </source>
</evidence>
<dbReference type="PANTHER" id="PTHR10133">
    <property type="entry name" value="DNA POLYMERASE I"/>
    <property type="match status" value="1"/>
</dbReference>
<dbReference type="Pfam" id="PF22619">
    <property type="entry name" value="DNA_polI_exo1"/>
    <property type="match status" value="1"/>
</dbReference>
<evidence type="ECO:0000256" key="6">
    <source>
        <dbReference type="ARBA" id="ARBA00022763"/>
    </source>
</evidence>
<sequence>MTPADDAALAAWLADPDKPKALHEAKQAIHDLAGRGWTLGGVTSDTALAAYLVRPGQRSFALDDLSLRYLRRELRAETPEQQQLSLLDDTDGVDDQAVQTTILRARAVADLADALDVELARIDSQSLLAEMELPVQAVLAGMEAAGIAVDLELLSELQSQFGDQVRDAAEAAYAVIGKQINLGSPKQLQVVLFDELGMPKTKRTKTGYTTDADALQSLFDKTAHPFLEHLLAHRDATRLKVTVDGLLNAVSADGRIHTTYNQTIAATGRLSSTEPNLQNIPIRTEAAARSATRSSSARVTPS</sequence>
<keyword evidence="7" id="KW-0239">DNA-directed DNA polymerase</keyword>
<evidence type="ECO:0000259" key="12">
    <source>
        <dbReference type="Pfam" id="PF22619"/>
    </source>
</evidence>
<keyword evidence="8" id="KW-0238">DNA-binding</keyword>
<dbReference type="InterPro" id="IPR054690">
    <property type="entry name" value="DNA_polI_exonuclease"/>
</dbReference>
<keyword evidence="3" id="KW-0808">Transferase</keyword>
<name>X7YNL7_MYCXE</name>
<dbReference type="SUPFAM" id="SSF56672">
    <property type="entry name" value="DNA/RNA polymerases"/>
    <property type="match status" value="1"/>
</dbReference>
<comment type="caution">
    <text evidence="13">The sequence shown here is derived from an EMBL/GenBank/DDBJ whole genome shotgun (WGS) entry which is preliminary data.</text>
</comment>
<reference evidence="13" key="1">
    <citation type="submission" date="2014-01" db="EMBL/GenBank/DDBJ databases">
        <authorList>
            <person name="Brown-Elliot B."/>
            <person name="Wallace R."/>
            <person name="Lenaerts A."/>
            <person name="Ordway D."/>
            <person name="DeGroote M.A."/>
            <person name="Parker T."/>
            <person name="Sizemore C."/>
            <person name="Tallon L.J."/>
            <person name="Sadzewicz L.K."/>
            <person name="Sengamalay N."/>
            <person name="Fraser C.M."/>
            <person name="Hine E."/>
            <person name="Shefchek K.A."/>
            <person name="Das S.P."/>
            <person name="Tettelin H."/>
        </authorList>
    </citation>
    <scope>NUCLEOTIDE SEQUENCE [LARGE SCALE GENOMIC DNA]</scope>
    <source>
        <strain evidence="13">4042</strain>
    </source>
</reference>
<keyword evidence="5" id="KW-0235">DNA replication</keyword>
<keyword evidence="6" id="KW-0227">DNA damage</keyword>
<comment type="similarity">
    <text evidence="1">Belongs to the DNA polymerase type-A family.</text>
</comment>
<dbReference type="InterPro" id="IPR001098">
    <property type="entry name" value="DNA-dir_DNA_pol_A_palm_dom"/>
</dbReference>
<evidence type="ECO:0000256" key="5">
    <source>
        <dbReference type="ARBA" id="ARBA00022705"/>
    </source>
</evidence>
<dbReference type="GO" id="GO:0006302">
    <property type="term" value="P:double-strand break repair"/>
    <property type="evidence" value="ECO:0007669"/>
    <property type="project" value="TreeGrafter"/>
</dbReference>
<dbReference type="Gene3D" id="3.30.420.10">
    <property type="entry name" value="Ribonuclease H-like superfamily/Ribonuclease H"/>
    <property type="match status" value="1"/>
</dbReference>
<proteinExistence type="inferred from homology"/>
<feature type="domain" description="DNA polymerase I 3'-5' exonuclease" evidence="12">
    <location>
        <begin position="6"/>
        <end position="69"/>
    </location>
</feature>
<dbReference type="InterPro" id="IPR043502">
    <property type="entry name" value="DNA/RNA_pol_sf"/>
</dbReference>
<evidence type="ECO:0000256" key="4">
    <source>
        <dbReference type="ARBA" id="ARBA00022695"/>
    </source>
</evidence>
<dbReference type="Pfam" id="PF00476">
    <property type="entry name" value="DNA_pol_A"/>
    <property type="match status" value="1"/>
</dbReference>
<gene>
    <name evidence="13" type="ORF">I553_9765</name>
</gene>
<dbReference type="InterPro" id="IPR012337">
    <property type="entry name" value="RNaseH-like_sf"/>
</dbReference>
<dbReference type="EMBL" id="JAOB01000090">
    <property type="protein sequence ID" value="EUA08709.1"/>
    <property type="molecule type" value="Genomic_DNA"/>
</dbReference>
<evidence type="ECO:0000256" key="1">
    <source>
        <dbReference type="ARBA" id="ARBA00007705"/>
    </source>
</evidence>
<comment type="catalytic activity">
    <reaction evidence="10">
        <text>DNA(n) + a 2'-deoxyribonucleoside 5'-triphosphate = DNA(n+1) + diphosphate</text>
        <dbReference type="Rhea" id="RHEA:22508"/>
        <dbReference type="Rhea" id="RHEA-COMP:17339"/>
        <dbReference type="Rhea" id="RHEA-COMP:17340"/>
        <dbReference type="ChEBI" id="CHEBI:33019"/>
        <dbReference type="ChEBI" id="CHEBI:61560"/>
        <dbReference type="ChEBI" id="CHEBI:173112"/>
        <dbReference type="EC" id="2.7.7.7"/>
    </reaction>
</comment>
<dbReference type="GO" id="GO:0006261">
    <property type="term" value="P:DNA-templated DNA replication"/>
    <property type="evidence" value="ECO:0007669"/>
    <property type="project" value="InterPro"/>
</dbReference>
<accession>X7YNL7</accession>
<dbReference type="PATRIC" id="fig|1299334.3.peg.9258"/>
<evidence type="ECO:0000256" key="10">
    <source>
        <dbReference type="ARBA" id="ARBA00049244"/>
    </source>
</evidence>
<evidence type="ECO:0000256" key="3">
    <source>
        <dbReference type="ARBA" id="ARBA00022679"/>
    </source>
</evidence>
<dbReference type="CDD" id="cd06140">
    <property type="entry name" value="DNA_polA_I_Bacillus_like_exo"/>
    <property type="match status" value="1"/>
</dbReference>
<evidence type="ECO:0000256" key="2">
    <source>
        <dbReference type="ARBA" id="ARBA00012417"/>
    </source>
</evidence>
<dbReference type="AlphaFoldDB" id="X7YNL7"/>
<dbReference type="SUPFAM" id="SSF53098">
    <property type="entry name" value="Ribonuclease H-like"/>
    <property type="match status" value="1"/>
</dbReference>
<dbReference type="PANTHER" id="PTHR10133:SF27">
    <property type="entry name" value="DNA POLYMERASE NU"/>
    <property type="match status" value="1"/>
</dbReference>
<evidence type="ECO:0000313" key="13">
    <source>
        <dbReference type="EMBL" id="EUA08709.1"/>
    </source>
</evidence>
<evidence type="ECO:0000256" key="8">
    <source>
        <dbReference type="ARBA" id="ARBA00023125"/>
    </source>
</evidence>
<dbReference type="PRINTS" id="PR00868">
    <property type="entry name" value="DNAPOLI"/>
</dbReference>
<dbReference type="InterPro" id="IPR036397">
    <property type="entry name" value="RNaseH_sf"/>
</dbReference>
<dbReference type="Gene3D" id="1.20.1060.10">
    <property type="entry name" value="Taq DNA Polymerase, Chain T, domain 4"/>
    <property type="match status" value="1"/>
</dbReference>
<organism evidence="13">
    <name type="scientific">Mycobacterium xenopi 4042</name>
    <dbReference type="NCBI Taxonomy" id="1299334"/>
    <lineage>
        <taxon>Bacteria</taxon>
        <taxon>Bacillati</taxon>
        <taxon>Actinomycetota</taxon>
        <taxon>Actinomycetes</taxon>
        <taxon>Mycobacteriales</taxon>
        <taxon>Mycobacteriaceae</taxon>
        <taxon>Mycobacterium</taxon>
    </lineage>
</organism>
<dbReference type="Gene3D" id="3.30.70.370">
    <property type="match status" value="1"/>
</dbReference>
<evidence type="ECO:0000256" key="7">
    <source>
        <dbReference type="ARBA" id="ARBA00022932"/>
    </source>
</evidence>
<protein>
    <recommendedName>
        <fullName evidence="2">DNA-directed DNA polymerase</fullName>
        <ecNumber evidence="2">2.7.7.7</ecNumber>
    </recommendedName>
</protein>
<feature type="domain" description="DNA-directed DNA polymerase family A palm" evidence="11">
    <location>
        <begin position="152"/>
        <end position="288"/>
    </location>
</feature>
<dbReference type="GO" id="GO:0003677">
    <property type="term" value="F:DNA binding"/>
    <property type="evidence" value="ECO:0007669"/>
    <property type="project" value="UniProtKB-KW"/>
</dbReference>
<keyword evidence="4" id="KW-0548">Nucleotidyltransferase</keyword>
<evidence type="ECO:0000259" key="11">
    <source>
        <dbReference type="Pfam" id="PF00476"/>
    </source>
</evidence>
<dbReference type="GO" id="GO:0003887">
    <property type="term" value="F:DNA-directed DNA polymerase activity"/>
    <property type="evidence" value="ECO:0007669"/>
    <property type="project" value="UniProtKB-KW"/>
</dbReference>